<evidence type="ECO:0000313" key="5">
    <source>
        <dbReference type="EMBL" id="NSX53547.1"/>
    </source>
</evidence>
<dbReference type="InterPro" id="IPR036388">
    <property type="entry name" value="WH-like_DNA-bd_sf"/>
</dbReference>
<evidence type="ECO:0000256" key="2">
    <source>
        <dbReference type="ARBA" id="ARBA00023125"/>
    </source>
</evidence>
<dbReference type="Gene3D" id="1.10.10.10">
    <property type="entry name" value="Winged helix-like DNA-binding domain superfamily/Winged helix DNA-binding domain"/>
    <property type="match status" value="1"/>
</dbReference>
<dbReference type="PANTHER" id="PTHR43537:SF5">
    <property type="entry name" value="UXU OPERON TRANSCRIPTIONAL REGULATOR"/>
    <property type="match status" value="1"/>
</dbReference>
<dbReference type="Pfam" id="PF07729">
    <property type="entry name" value="FCD"/>
    <property type="match status" value="1"/>
</dbReference>
<organism evidence="5 6">
    <name type="scientific">Parasulfitobacter algicola</name>
    <dbReference type="NCBI Taxonomy" id="2614809"/>
    <lineage>
        <taxon>Bacteria</taxon>
        <taxon>Pseudomonadati</taxon>
        <taxon>Pseudomonadota</taxon>
        <taxon>Alphaproteobacteria</taxon>
        <taxon>Rhodobacterales</taxon>
        <taxon>Roseobacteraceae</taxon>
        <taxon>Parasulfitobacter</taxon>
    </lineage>
</organism>
<dbReference type="PANTHER" id="PTHR43537">
    <property type="entry name" value="TRANSCRIPTIONAL REGULATOR, GNTR FAMILY"/>
    <property type="match status" value="1"/>
</dbReference>
<dbReference type="InterPro" id="IPR036390">
    <property type="entry name" value="WH_DNA-bd_sf"/>
</dbReference>
<comment type="caution">
    <text evidence="5">The sequence shown here is derived from an EMBL/GenBank/DDBJ whole genome shotgun (WGS) entry which is preliminary data.</text>
</comment>
<protein>
    <submittedName>
        <fullName evidence="5">FadR family transcriptional regulator</fullName>
    </submittedName>
</protein>
<evidence type="ECO:0000256" key="3">
    <source>
        <dbReference type="ARBA" id="ARBA00023163"/>
    </source>
</evidence>
<dbReference type="InterPro" id="IPR011711">
    <property type="entry name" value="GntR_C"/>
</dbReference>
<dbReference type="SUPFAM" id="SSF46785">
    <property type="entry name" value="Winged helix' DNA-binding domain"/>
    <property type="match status" value="1"/>
</dbReference>
<evidence type="ECO:0000256" key="1">
    <source>
        <dbReference type="ARBA" id="ARBA00023015"/>
    </source>
</evidence>
<dbReference type="PRINTS" id="PR00035">
    <property type="entry name" value="HTHGNTR"/>
</dbReference>
<dbReference type="CDD" id="cd07377">
    <property type="entry name" value="WHTH_GntR"/>
    <property type="match status" value="1"/>
</dbReference>
<dbReference type="Proteomes" id="UP000777935">
    <property type="component" value="Unassembled WGS sequence"/>
</dbReference>
<keyword evidence="1" id="KW-0805">Transcription regulation</keyword>
<dbReference type="Gene3D" id="1.20.120.530">
    <property type="entry name" value="GntR ligand-binding domain-like"/>
    <property type="match status" value="1"/>
</dbReference>
<keyword evidence="3" id="KW-0804">Transcription</keyword>
<sequence>MSQARLVQLATTKQLMGDVPRRSVRDLIAEKLATLISSGVIAQGDELPGERELATSLSVSRETMRGAIGILAAHGILKVSHGARTVVANCDVSALVPQGPITPLGGRYDLASVHEARLTVEQRIAISAAVQITDDQLSGLEASIAAQEACGEDAVRFLLSDREFHALLYRAGGNDVLFDMAMALYNHQLDHRRRIVARPGSIVQSVADHRAILSALASGNAEDAAAAVVGHATRIFETTRQFLEDEGGQSR</sequence>
<evidence type="ECO:0000259" key="4">
    <source>
        <dbReference type="PROSITE" id="PS50949"/>
    </source>
</evidence>
<dbReference type="InterPro" id="IPR000524">
    <property type="entry name" value="Tscrpt_reg_HTH_GntR"/>
</dbReference>
<dbReference type="SMART" id="SM00895">
    <property type="entry name" value="FCD"/>
    <property type="match status" value="1"/>
</dbReference>
<name>A0ABX2IL17_9RHOB</name>
<keyword evidence="6" id="KW-1185">Reference proteome</keyword>
<dbReference type="Pfam" id="PF00392">
    <property type="entry name" value="GntR"/>
    <property type="match status" value="1"/>
</dbReference>
<dbReference type="RefSeq" id="WP_174134663.1">
    <property type="nucleotide sequence ID" value="NZ_JABUFE010000001.1"/>
</dbReference>
<evidence type="ECO:0000313" key="6">
    <source>
        <dbReference type="Proteomes" id="UP000777935"/>
    </source>
</evidence>
<proteinExistence type="predicted"/>
<keyword evidence="2" id="KW-0238">DNA-binding</keyword>
<dbReference type="InterPro" id="IPR008920">
    <property type="entry name" value="TF_FadR/GntR_C"/>
</dbReference>
<dbReference type="SUPFAM" id="SSF48008">
    <property type="entry name" value="GntR ligand-binding domain-like"/>
    <property type="match status" value="1"/>
</dbReference>
<dbReference type="SMART" id="SM00345">
    <property type="entry name" value="HTH_GNTR"/>
    <property type="match status" value="1"/>
</dbReference>
<accession>A0ABX2IL17</accession>
<feature type="domain" description="HTH gntR-type" evidence="4">
    <location>
        <begin position="22"/>
        <end position="90"/>
    </location>
</feature>
<reference evidence="5 6" key="1">
    <citation type="submission" date="2020-06" db="EMBL/GenBank/DDBJ databases">
        <title>Sulfitobacter algicola sp. nov., isolated from green algae.</title>
        <authorList>
            <person name="Wang C."/>
        </authorList>
    </citation>
    <scope>NUCLEOTIDE SEQUENCE [LARGE SCALE GENOMIC DNA]</scope>
    <source>
        <strain evidence="5 6">1151</strain>
    </source>
</reference>
<dbReference type="PROSITE" id="PS50949">
    <property type="entry name" value="HTH_GNTR"/>
    <property type="match status" value="1"/>
</dbReference>
<dbReference type="EMBL" id="JABUFE010000001">
    <property type="protein sequence ID" value="NSX53547.1"/>
    <property type="molecule type" value="Genomic_DNA"/>
</dbReference>
<gene>
    <name evidence="5" type="ORF">HRQ87_01920</name>
</gene>